<dbReference type="AlphaFoldDB" id="A0A183IDH3"/>
<dbReference type="Proteomes" id="UP000270296">
    <property type="component" value="Unassembled WGS sequence"/>
</dbReference>
<dbReference type="WBParaSite" id="SBAD_0000175501-mRNA-1">
    <property type="protein sequence ID" value="SBAD_0000175501-mRNA-1"/>
    <property type="gene ID" value="SBAD_0000175501"/>
</dbReference>
<reference evidence="3" key="1">
    <citation type="submission" date="2016-06" db="UniProtKB">
        <authorList>
            <consortium name="WormBaseParasite"/>
        </authorList>
    </citation>
    <scope>IDENTIFICATION</scope>
</reference>
<evidence type="ECO:0000313" key="1">
    <source>
        <dbReference type="EMBL" id="VDO95095.1"/>
    </source>
</evidence>
<gene>
    <name evidence="1" type="ORF">SBAD_LOCUS1667</name>
</gene>
<evidence type="ECO:0000313" key="2">
    <source>
        <dbReference type="Proteomes" id="UP000270296"/>
    </source>
</evidence>
<accession>A0A183IDH3</accession>
<reference evidence="1 2" key="2">
    <citation type="submission" date="2018-11" db="EMBL/GenBank/DDBJ databases">
        <authorList>
            <consortium name="Pathogen Informatics"/>
        </authorList>
    </citation>
    <scope>NUCLEOTIDE SEQUENCE [LARGE SCALE GENOMIC DNA]</scope>
</reference>
<sequence>MNPVAALDRVNSLQLQQQRAAASEDSDHRAAVWLLRADDWQRFSWSSSTTRPEPTRSDAALFDKPTIYYRTPPVTDMLAVTSSIGLHGSLPVVLLSIDCRQIKEHHRG</sequence>
<dbReference type="EMBL" id="UZAM01006907">
    <property type="protein sequence ID" value="VDO95095.1"/>
    <property type="molecule type" value="Genomic_DNA"/>
</dbReference>
<organism evidence="3">
    <name type="scientific">Soboliphyme baturini</name>
    <dbReference type="NCBI Taxonomy" id="241478"/>
    <lineage>
        <taxon>Eukaryota</taxon>
        <taxon>Metazoa</taxon>
        <taxon>Ecdysozoa</taxon>
        <taxon>Nematoda</taxon>
        <taxon>Enoplea</taxon>
        <taxon>Dorylaimia</taxon>
        <taxon>Dioctophymatida</taxon>
        <taxon>Dioctophymatoidea</taxon>
        <taxon>Soboliphymatidae</taxon>
        <taxon>Soboliphyme</taxon>
    </lineage>
</organism>
<keyword evidence="2" id="KW-1185">Reference proteome</keyword>
<name>A0A183IDH3_9BILA</name>
<proteinExistence type="predicted"/>
<protein>
    <submittedName>
        <fullName evidence="1 3">Uncharacterized protein</fullName>
    </submittedName>
</protein>
<evidence type="ECO:0000313" key="3">
    <source>
        <dbReference type="WBParaSite" id="SBAD_0000175501-mRNA-1"/>
    </source>
</evidence>